<dbReference type="PANTHER" id="PTHR33545:SF5">
    <property type="entry name" value="UPF0750 MEMBRANE PROTEIN YITT"/>
    <property type="match status" value="1"/>
</dbReference>
<evidence type="ECO:0000313" key="7">
    <source>
        <dbReference type="EMBL" id="MFL9926847.1"/>
    </source>
</evidence>
<evidence type="ECO:0000256" key="4">
    <source>
        <dbReference type="ARBA" id="ARBA00022989"/>
    </source>
</evidence>
<evidence type="ECO:0000256" key="6">
    <source>
        <dbReference type="SAM" id="Phobius"/>
    </source>
</evidence>
<feature type="transmembrane region" description="Helical" evidence="6">
    <location>
        <begin position="53"/>
        <end position="78"/>
    </location>
</feature>
<dbReference type="RefSeq" id="WP_408160067.1">
    <property type="nucleotide sequence ID" value="NZ_JAQQFM010000010.1"/>
</dbReference>
<dbReference type="Pfam" id="PF02588">
    <property type="entry name" value="YitT_membrane"/>
    <property type="match status" value="1"/>
</dbReference>
<feature type="transmembrane region" description="Helical" evidence="6">
    <location>
        <begin position="114"/>
        <end position="134"/>
    </location>
</feature>
<feature type="transmembrane region" description="Helical" evidence="6">
    <location>
        <begin position="90"/>
        <end position="108"/>
    </location>
</feature>
<evidence type="ECO:0000313" key="8">
    <source>
        <dbReference type="Proteomes" id="UP001629246"/>
    </source>
</evidence>
<feature type="transmembrane region" description="Helical" evidence="6">
    <location>
        <begin position="21"/>
        <end position="41"/>
    </location>
</feature>
<feature type="transmembrane region" description="Helical" evidence="6">
    <location>
        <begin position="167"/>
        <end position="198"/>
    </location>
</feature>
<keyword evidence="5 6" id="KW-0472">Membrane</keyword>
<dbReference type="PANTHER" id="PTHR33545">
    <property type="entry name" value="UPF0750 MEMBRANE PROTEIN YITT-RELATED"/>
    <property type="match status" value="1"/>
</dbReference>
<keyword evidence="3 6" id="KW-0812">Transmembrane</keyword>
<evidence type="ECO:0000256" key="5">
    <source>
        <dbReference type="ARBA" id="ARBA00023136"/>
    </source>
</evidence>
<accession>A0ABW9AFP2</accession>
<reference evidence="7 8" key="1">
    <citation type="journal article" date="2024" name="Chem. Sci.">
        <title>Discovery of megapolipeptins by genome mining of a Burkholderiales bacteria collection.</title>
        <authorList>
            <person name="Paulo B.S."/>
            <person name="Recchia M.J.J."/>
            <person name="Lee S."/>
            <person name="Fergusson C.H."/>
            <person name="Romanowski S.B."/>
            <person name="Hernandez A."/>
            <person name="Krull N."/>
            <person name="Liu D.Y."/>
            <person name="Cavanagh H."/>
            <person name="Bos A."/>
            <person name="Gray C.A."/>
            <person name="Murphy B.T."/>
            <person name="Linington R.G."/>
            <person name="Eustaquio A.S."/>
        </authorList>
    </citation>
    <scope>NUCLEOTIDE SEQUENCE [LARGE SCALE GENOMIC DNA]</scope>
    <source>
        <strain evidence="7 8">RL21-008-BIB-A</strain>
    </source>
</reference>
<comment type="caution">
    <text evidence="7">The sequence shown here is derived from an EMBL/GenBank/DDBJ whole genome shotgun (WGS) entry which is preliminary data.</text>
</comment>
<name>A0ABW9AFP2_9BURK</name>
<comment type="subcellular location">
    <subcellularLocation>
        <location evidence="1">Cell membrane</location>
        <topology evidence="1">Multi-pass membrane protein</topology>
    </subcellularLocation>
</comment>
<dbReference type="Proteomes" id="UP001629246">
    <property type="component" value="Unassembled WGS sequence"/>
</dbReference>
<dbReference type="EMBL" id="JAQQFM010000010">
    <property type="protein sequence ID" value="MFL9926847.1"/>
    <property type="molecule type" value="Genomic_DNA"/>
</dbReference>
<evidence type="ECO:0000256" key="3">
    <source>
        <dbReference type="ARBA" id="ARBA00022692"/>
    </source>
</evidence>
<gene>
    <name evidence="7" type="ORF">PQR62_21430</name>
</gene>
<sequence length="208" mass="22139">MAEAAAAGSVPAVRHARHEDALALVIGTLFVSFGVTLYNHAGLLTGSTAGLAFLIHYLSGIPFGAIFFTINIPFYYFAFRRMGLRFTGKTFCAVALVSGFSMLHPHFIQLGELNLFYAAVLGGLLMGTGFVVLFRHGASLGGVNVVALYLQDRHGIRAGKLQMGVDVVIVLASLLVVTPLVLLASICGAVATNLVIMLNHRPGRYMGM</sequence>
<protein>
    <submittedName>
        <fullName evidence="7">YitT family protein</fullName>
    </submittedName>
</protein>
<evidence type="ECO:0000256" key="2">
    <source>
        <dbReference type="ARBA" id="ARBA00022475"/>
    </source>
</evidence>
<dbReference type="InterPro" id="IPR051461">
    <property type="entry name" value="UPF0750_membrane"/>
</dbReference>
<keyword evidence="4 6" id="KW-1133">Transmembrane helix</keyword>
<evidence type="ECO:0000256" key="1">
    <source>
        <dbReference type="ARBA" id="ARBA00004651"/>
    </source>
</evidence>
<keyword evidence="2" id="KW-1003">Cell membrane</keyword>
<dbReference type="InterPro" id="IPR003740">
    <property type="entry name" value="YitT"/>
</dbReference>
<proteinExistence type="predicted"/>
<organism evidence="7 8">
    <name type="scientific">Herbaspirillum lusitanum</name>
    <dbReference type="NCBI Taxonomy" id="213312"/>
    <lineage>
        <taxon>Bacteria</taxon>
        <taxon>Pseudomonadati</taxon>
        <taxon>Pseudomonadota</taxon>
        <taxon>Betaproteobacteria</taxon>
        <taxon>Burkholderiales</taxon>
        <taxon>Oxalobacteraceae</taxon>
        <taxon>Herbaspirillum</taxon>
    </lineage>
</organism>
<keyword evidence="8" id="KW-1185">Reference proteome</keyword>